<keyword evidence="3" id="KW-1185">Reference proteome</keyword>
<evidence type="ECO:0000259" key="1">
    <source>
        <dbReference type="Pfam" id="PF22653"/>
    </source>
</evidence>
<evidence type="ECO:0000313" key="2">
    <source>
        <dbReference type="EMBL" id="KJF70002.1"/>
    </source>
</evidence>
<dbReference type="InterPro" id="IPR054276">
    <property type="entry name" value="DUF7007"/>
</dbReference>
<reference evidence="2 3" key="1">
    <citation type="submission" date="2014-12" db="EMBL/GenBank/DDBJ databases">
        <authorList>
            <person name="Kuzmanovic N."/>
            <person name="Pulawska J."/>
            <person name="Obradovic A."/>
        </authorList>
    </citation>
    <scope>NUCLEOTIDE SEQUENCE [LARGE SCALE GENOMIC DNA]</scope>
    <source>
        <strain evidence="2 3">KFB 330</strain>
    </source>
</reference>
<gene>
    <name evidence="2" type="ORF">RP75_28800</name>
</gene>
<proteinExistence type="predicted"/>
<protein>
    <recommendedName>
        <fullName evidence="1">DUF7007 domain-containing protein</fullName>
    </recommendedName>
</protein>
<name>A0ABR5CYX0_9HYPH</name>
<accession>A0ABR5CYX0</accession>
<dbReference type="EMBL" id="JWIT01000055">
    <property type="protein sequence ID" value="KJF70002.1"/>
    <property type="molecule type" value="Genomic_DNA"/>
</dbReference>
<comment type="caution">
    <text evidence="2">The sequence shown here is derived from an EMBL/GenBank/DDBJ whole genome shotgun (WGS) entry which is preliminary data.</text>
</comment>
<dbReference type="Proteomes" id="UP000032564">
    <property type="component" value="Unassembled WGS sequence"/>
</dbReference>
<organism evidence="2 3">
    <name type="scientific">Agrobacterium arsenijevicii</name>
    <dbReference type="NCBI Taxonomy" id="1585697"/>
    <lineage>
        <taxon>Bacteria</taxon>
        <taxon>Pseudomonadati</taxon>
        <taxon>Pseudomonadota</taxon>
        <taxon>Alphaproteobacteria</taxon>
        <taxon>Hyphomicrobiales</taxon>
        <taxon>Rhizobiaceae</taxon>
        <taxon>Rhizobium/Agrobacterium group</taxon>
        <taxon>Agrobacterium</taxon>
    </lineage>
</organism>
<evidence type="ECO:0000313" key="3">
    <source>
        <dbReference type="Proteomes" id="UP000032564"/>
    </source>
</evidence>
<sequence length="292" mass="32507">MSRHGQEQTMSATSPLYGKTRDGLVAALVGDQAFAMIPSEAGYHLVKAWGLARPIEDWTIADFHDRRTDPVDEAGFRRTVEEWATHVAQLADLRRRTVSVRTSTPWGQSQHAVLYAVGIVAHSTASHGGFALSPDRNGLIPSSLRVLDGFYEEDCAWVAVAAAYPDLFTDFEKRRADDILRNVYPDAWEAVHAQVLQPGQSRGKDRSRFDRDNADRWVVVSAIQSRQHPGFVECIAMLGGRRETGGRAPAEDQRRYLVDEAVYDIGAFGFVIDEARDRRYAGPSSFVGWTEA</sequence>
<dbReference type="Pfam" id="PF22653">
    <property type="entry name" value="DUF7007"/>
    <property type="match status" value="1"/>
</dbReference>
<feature type="domain" description="DUF7007" evidence="1">
    <location>
        <begin position="101"/>
        <end position="214"/>
    </location>
</feature>